<evidence type="ECO:0000313" key="1">
    <source>
        <dbReference type="EMBL" id="SUP42261.1"/>
    </source>
</evidence>
<name>A0A380NK84_9FIRM</name>
<evidence type="ECO:0000313" key="2">
    <source>
        <dbReference type="Proteomes" id="UP000255367"/>
    </source>
</evidence>
<dbReference type="AlphaFoldDB" id="A0A380NK84"/>
<accession>A0A380NK84</accession>
<gene>
    <name evidence="1" type="ORF">NCTC12020_00835</name>
</gene>
<reference evidence="1 2" key="1">
    <citation type="submission" date="2018-06" db="EMBL/GenBank/DDBJ databases">
        <authorList>
            <consortium name="Pathogen Informatics"/>
            <person name="Doyle S."/>
        </authorList>
    </citation>
    <scope>NUCLEOTIDE SEQUENCE [LARGE SCALE GENOMIC DNA]</scope>
    <source>
        <strain evidence="1 2">NCTC12020</strain>
    </source>
</reference>
<dbReference type="Proteomes" id="UP000255367">
    <property type="component" value="Unassembled WGS sequence"/>
</dbReference>
<protein>
    <submittedName>
        <fullName evidence="1">Uncharacterized protein</fullName>
    </submittedName>
</protein>
<dbReference type="EMBL" id="UHIO01000001">
    <property type="protein sequence ID" value="SUP42261.1"/>
    <property type="molecule type" value="Genomic_DNA"/>
</dbReference>
<keyword evidence="2" id="KW-1185">Reference proteome</keyword>
<organism evidence="1 2">
    <name type="scientific">Veillonella criceti</name>
    <dbReference type="NCBI Taxonomy" id="103891"/>
    <lineage>
        <taxon>Bacteria</taxon>
        <taxon>Bacillati</taxon>
        <taxon>Bacillota</taxon>
        <taxon>Negativicutes</taxon>
        <taxon>Veillonellales</taxon>
        <taxon>Veillonellaceae</taxon>
        <taxon>Veillonella</taxon>
    </lineage>
</organism>
<sequence>METVGLRVMTKHLLTGEYDPYEYCFDGPGVLAYESEEDPIMTPYQYKQLWESDFEDLCFNFEDDWDDAKTDLEREVLKKEFIEKIKLIYETIMV</sequence>
<proteinExistence type="predicted"/>
<dbReference type="RefSeq" id="WP_115310048.1">
    <property type="nucleotide sequence ID" value="NZ_UHIO01000001.1"/>
</dbReference>